<protein>
    <submittedName>
        <fullName evidence="1">Uncharacterized protein</fullName>
    </submittedName>
</protein>
<accession>A0A402AJF9</accession>
<sequence length="187" mass="20359">MFTSRLALFACYVIIGALLLEPLRTYAMTGQSSTSLLERENIPVASIAVFISHSTNTCSVTMRVHANGIVTVLLCKTSLIRQIPRVLATNFFQDVANAEPLIDLPKPLGCIKSASFGTTITIVFAGETSPDVSCSHDQLGQKLYQDVLAIKVALQLPYGSYNMYEHHSMLDSEKSGKSPNSCDILND</sequence>
<evidence type="ECO:0000313" key="1">
    <source>
        <dbReference type="EMBL" id="GCE19236.1"/>
    </source>
</evidence>
<keyword evidence="2" id="KW-1185">Reference proteome</keyword>
<proteinExistence type="predicted"/>
<dbReference type="OrthoDB" id="166445at2"/>
<name>A0A402AJF9_9CHLR</name>
<dbReference type="EMBL" id="BIFS01000001">
    <property type="protein sequence ID" value="GCE19236.1"/>
    <property type="molecule type" value="Genomic_DNA"/>
</dbReference>
<dbReference type="AlphaFoldDB" id="A0A402AJF9"/>
<gene>
    <name evidence="1" type="ORF">KDK_30360</name>
</gene>
<organism evidence="1 2">
    <name type="scientific">Dictyobacter kobayashii</name>
    <dbReference type="NCBI Taxonomy" id="2014872"/>
    <lineage>
        <taxon>Bacteria</taxon>
        <taxon>Bacillati</taxon>
        <taxon>Chloroflexota</taxon>
        <taxon>Ktedonobacteria</taxon>
        <taxon>Ktedonobacterales</taxon>
        <taxon>Dictyobacteraceae</taxon>
        <taxon>Dictyobacter</taxon>
    </lineage>
</organism>
<comment type="caution">
    <text evidence="1">The sequence shown here is derived from an EMBL/GenBank/DDBJ whole genome shotgun (WGS) entry which is preliminary data.</text>
</comment>
<reference evidence="2" key="1">
    <citation type="submission" date="2018-12" db="EMBL/GenBank/DDBJ databases">
        <title>Tengunoibacter tsumagoiensis gen. nov., sp. nov., Dictyobacter kobayashii sp. nov., D. alpinus sp. nov., and D. joshuensis sp. nov. and description of Dictyobacteraceae fam. nov. within the order Ktedonobacterales isolated from Tengu-no-mugimeshi.</title>
        <authorList>
            <person name="Wang C.M."/>
            <person name="Zheng Y."/>
            <person name="Sakai Y."/>
            <person name="Toyoda A."/>
            <person name="Minakuchi Y."/>
            <person name="Abe K."/>
            <person name="Yokota A."/>
            <person name="Yabe S."/>
        </authorList>
    </citation>
    <scope>NUCLEOTIDE SEQUENCE [LARGE SCALE GENOMIC DNA]</scope>
    <source>
        <strain evidence="2">Uno11</strain>
    </source>
</reference>
<dbReference type="Proteomes" id="UP000287188">
    <property type="component" value="Unassembled WGS sequence"/>
</dbReference>
<dbReference type="RefSeq" id="WP_126551097.1">
    <property type="nucleotide sequence ID" value="NZ_BIFS01000001.1"/>
</dbReference>
<evidence type="ECO:0000313" key="2">
    <source>
        <dbReference type="Proteomes" id="UP000287188"/>
    </source>
</evidence>